<feature type="transmembrane region" description="Helical" evidence="9">
    <location>
        <begin position="333"/>
        <end position="360"/>
    </location>
</feature>
<evidence type="ECO:0000313" key="12">
    <source>
        <dbReference type="Proteomes" id="UP001519332"/>
    </source>
</evidence>
<feature type="transmembrane region" description="Helical" evidence="9">
    <location>
        <begin position="134"/>
        <end position="158"/>
    </location>
</feature>
<feature type="transmembrane region" description="Helical" evidence="9">
    <location>
        <begin position="372"/>
        <end position="391"/>
    </location>
</feature>
<feature type="transmembrane region" description="Helical" evidence="9">
    <location>
        <begin position="403"/>
        <end position="421"/>
    </location>
</feature>
<dbReference type="PANTHER" id="PTHR24421:SF10">
    <property type="entry name" value="NITRATE_NITRITE SENSOR PROTEIN NARQ"/>
    <property type="match status" value="1"/>
</dbReference>
<dbReference type="InterPro" id="IPR036890">
    <property type="entry name" value="HATPase_C_sf"/>
</dbReference>
<evidence type="ECO:0000256" key="3">
    <source>
        <dbReference type="ARBA" id="ARBA00022553"/>
    </source>
</evidence>
<dbReference type="Proteomes" id="UP001519332">
    <property type="component" value="Unassembled WGS sequence"/>
</dbReference>
<keyword evidence="12" id="KW-1185">Reference proteome</keyword>
<proteinExistence type="predicted"/>
<evidence type="ECO:0000256" key="4">
    <source>
        <dbReference type="ARBA" id="ARBA00022679"/>
    </source>
</evidence>
<comment type="catalytic activity">
    <reaction evidence="1">
        <text>ATP + protein L-histidine = ADP + protein N-phospho-L-histidine.</text>
        <dbReference type="EC" id="2.7.13.3"/>
    </reaction>
</comment>
<comment type="caution">
    <text evidence="11">The sequence shown here is derived from an EMBL/GenBank/DDBJ whole genome shotgun (WGS) entry which is preliminary data.</text>
</comment>
<dbReference type="Gene3D" id="3.30.565.10">
    <property type="entry name" value="Histidine kinase-like ATPase, C-terminal domain"/>
    <property type="match status" value="1"/>
</dbReference>
<evidence type="ECO:0000259" key="10">
    <source>
        <dbReference type="SMART" id="SM00387"/>
    </source>
</evidence>
<sequence length="645" mass="66878">MVELPGVRAGDVALAALVLLLGLTEVVTAIDPVVPGLPGLLDGPAAVVVGGLTLTAQAATVLLRRRWPRRAYVALAPIAVAQCAAIGALPAYTWGVLAFSVARAPGRAIGWLAGPVLVAVVAGVAVIPMTPGTLLVRAWTALALGLAIAVFVLIGALAGRFTRSATERVESERRAQDWSRKAGALATERARIAEEIGSGVLAGLHRLVRHCERPMTADADLRRLSAEARSVLAAMRRVLGVLRADSDAGQPEPAPPGRRGLPIPDRPGMVALAAIVAPALLLAAIPAARTDVPVVDQLLALIDLPLSSPLALLVASVQFAAVAWWRTAPLPALMIWAVFALFADSLDATNLVATAGWPLLIWGAASHARAGWSAAVVAVTTPMVLSTQMMLLGPSFGESATSLVILSYVVVVPLWLAGMLVRRHRLQVERARRECAEAGEREIVAQERLRVARELHDVVAHHVSAVAVQAGAARMAPDPAGRAEALAHIADSGRRVACTLPDLTGLTPDPHAVTLDDDGLERLLAPVRGAGLPVDTELVGSPASVAGEAELFAQRILTEALTNVLRHAGPSPTRVRVKHGAESVSVQVSDSGPVPGHRPGGGTGLGIVGMRERVALLGGSLQAGPGDGPGWTVWADLPRTSVIPA</sequence>
<dbReference type="Pfam" id="PF07730">
    <property type="entry name" value="HisKA_3"/>
    <property type="match status" value="1"/>
</dbReference>
<feature type="domain" description="Histidine kinase/HSP90-like ATPase" evidence="10">
    <location>
        <begin position="548"/>
        <end position="641"/>
    </location>
</feature>
<keyword evidence="9" id="KW-0472">Membrane</keyword>
<dbReference type="EC" id="2.7.13.3" evidence="2"/>
<feature type="transmembrane region" description="Helical" evidence="9">
    <location>
        <begin position="300"/>
        <end position="321"/>
    </location>
</feature>
<dbReference type="PANTHER" id="PTHR24421">
    <property type="entry name" value="NITRATE/NITRITE SENSOR PROTEIN NARX-RELATED"/>
    <property type="match status" value="1"/>
</dbReference>
<evidence type="ECO:0000256" key="6">
    <source>
        <dbReference type="ARBA" id="ARBA00022777"/>
    </source>
</evidence>
<evidence type="ECO:0000256" key="7">
    <source>
        <dbReference type="ARBA" id="ARBA00022840"/>
    </source>
</evidence>
<dbReference type="Pfam" id="PF02518">
    <property type="entry name" value="HATPase_c"/>
    <property type="match status" value="1"/>
</dbReference>
<keyword evidence="9" id="KW-0812">Transmembrane</keyword>
<keyword evidence="3" id="KW-0597">Phosphoprotein</keyword>
<feature type="transmembrane region" description="Helical" evidence="9">
    <location>
        <begin position="44"/>
        <end position="63"/>
    </location>
</feature>
<feature type="transmembrane region" description="Helical" evidence="9">
    <location>
        <begin position="268"/>
        <end position="288"/>
    </location>
</feature>
<evidence type="ECO:0000313" key="11">
    <source>
        <dbReference type="EMBL" id="MBP2328464.1"/>
    </source>
</evidence>
<dbReference type="SUPFAM" id="SSF55874">
    <property type="entry name" value="ATPase domain of HSP90 chaperone/DNA topoisomerase II/histidine kinase"/>
    <property type="match status" value="1"/>
</dbReference>
<dbReference type="InterPro" id="IPR011712">
    <property type="entry name" value="Sig_transdc_His_kin_sub3_dim/P"/>
</dbReference>
<evidence type="ECO:0000256" key="9">
    <source>
        <dbReference type="SAM" id="Phobius"/>
    </source>
</evidence>
<dbReference type="RefSeq" id="WP_209645455.1">
    <property type="nucleotide sequence ID" value="NZ_JAGINW010000001.1"/>
</dbReference>
<dbReference type="InterPro" id="IPR050482">
    <property type="entry name" value="Sensor_HK_TwoCompSys"/>
</dbReference>
<gene>
    <name evidence="11" type="ORF">JOF56_008849</name>
</gene>
<keyword evidence="9" id="KW-1133">Transmembrane helix</keyword>
<accession>A0ABS4TWU2</accession>
<dbReference type="Gene3D" id="1.20.5.1930">
    <property type="match status" value="1"/>
</dbReference>
<dbReference type="GO" id="GO:0016301">
    <property type="term" value="F:kinase activity"/>
    <property type="evidence" value="ECO:0007669"/>
    <property type="project" value="UniProtKB-KW"/>
</dbReference>
<dbReference type="InterPro" id="IPR003594">
    <property type="entry name" value="HATPase_dom"/>
</dbReference>
<keyword evidence="8" id="KW-0902">Two-component regulatory system</keyword>
<evidence type="ECO:0000256" key="8">
    <source>
        <dbReference type="ARBA" id="ARBA00023012"/>
    </source>
</evidence>
<evidence type="ECO:0000256" key="1">
    <source>
        <dbReference type="ARBA" id="ARBA00000085"/>
    </source>
</evidence>
<dbReference type="SMART" id="SM00387">
    <property type="entry name" value="HATPase_c"/>
    <property type="match status" value="1"/>
</dbReference>
<reference evidence="11 12" key="1">
    <citation type="submission" date="2021-03" db="EMBL/GenBank/DDBJ databases">
        <title>Sequencing the genomes of 1000 actinobacteria strains.</title>
        <authorList>
            <person name="Klenk H.-P."/>
        </authorList>
    </citation>
    <scope>NUCLEOTIDE SEQUENCE [LARGE SCALE GENOMIC DNA]</scope>
    <source>
        <strain evidence="11 12">DSM 46670</strain>
    </source>
</reference>
<keyword evidence="6 11" id="KW-0418">Kinase</keyword>
<keyword evidence="7" id="KW-0067">ATP-binding</keyword>
<organism evidence="11 12">
    <name type="scientific">Kibdelosporangium banguiense</name>
    <dbReference type="NCBI Taxonomy" id="1365924"/>
    <lineage>
        <taxon>Bacteria</taxon>
        <taxon>Bacillati</taxon>
        <taxon>Actinomycetota</taxon>
        <taxon>Actinomycetes</taxon>
        <taxon>Pseudonocardiales</taxon>
        <taxon>Pseudonocardiaceae</taxon>
        <taxon>Kibdelosporangium</taxon>
    </lineage>
</organism>
<protein>
    <recommendedName>
        <fullName evidence="2">histidine kinase</fullName>
        <ecNumber evidence="2">2.7.13.3</ecNumber>
    </recommendedName>
</protein>
<keyword evidence="5" id="KW-0547">Nucleotide-binding</keyword>
<evidence type="ECO:0000256" key="2">
    <source>
        <dbReference type="ARBA" id="ARBA00012438"/>
    </source>
</evidence>
<keyword evidence="4" id="KW-0808">Transferase</keyword>
<feature type="transmembrane region" description="Helical" evidence="9">
    <location>
        <begin position="75"/>
        <end position="102"/>
    </location>
</feature>
<feature type="transmembrane region" description="Helical" evidence="9">
    <location>
        <begin position="108"/>
        <end position="127"/>
    </location>
</feature>
<dbReference type="EMBL" id="JAGINW010000001">
    <property type="protein sequence ID" value="MBP2328464.1"/>
    <property type="molecule type" value="Genomic_DNA"/>
</dbReference>
<evidence type="ECO:0000256" key="5">
    <source>
        <dbReference type="ARBA" id="ARBA00022741"/>
    </source>
</evidence>
<dbReference type="CDD" id="cd16917">
    <property type="entry name" value="HATPase_UhpB-NarQ-NarX-like"/>
    <property type="match status" value="1"/>
</dbReference>
<name>A0ABS4TWU2_9PSEU</name>